<accession>A0A2P8H3E8</accession>
<sequence>MPIHPEIQKFLEAQPVPEAGHIPALEELRMRNKEMTVPFEQRPPVFSVEDMQIPLEKRSIAIRVYTPEGQGPFPLFLYFHGGGFVLGNLDTHDVICRKLANSSQHKVVSVDYRLAPESPFPAALEDCYAALEWLWLNGDRLDGDSSRISIGGDSAGGNLAAAVCIMARDRQKSMVSKQVLLYPVIDHFQAGEETVYDSYYRFDQHGLSRMRMSLFWQHYLKTPGRGNHPYASPIRAESLQNLPACLVITAEYDILRDEGERYAERLKHEGTPVFHKRIQRMNHGFLNRFHRLEESEEAFRSIAEFLNQPGGDSVGNRDGQKSGAQK</sequence>
<evidence type="ECO:0000259" key="3">
    <source>
        <dbReference type="Pfam" id="PF07859"/>
    </source>
</evidence>
<keyword evidence="5" id="KW-1185">Reference proteome</keyword>
<dbReference type="PROSITE" id="PS01173">
    <property type="entry name" value="LIPASE_GDXG_HIS"/>
    <property type="match status" value="1"/>
</dbReference>
<evidence type="ECO:0000313" key="4">
    <source>
        <dbReference type="EMBL" id="PSL40730.1"/>
    </source>
</evidence>
<dbReference type="InterPro" id="IPR013094">
    <property type="entry name" value="AB_hydrolase_3"/>
</dbReference>
<evidence type="ECO:0000256" key="2">
    <source>
        <dbReference type="ARBA" id="ARBA00022801"/>
    </source>
</evidence>
<reference evidence="4 5" key="1">
    <citation type="submission" date="2018-03" db="EMBL/GenBank/DDBJ databases">
        <title>Genomic Encyclopedia of Type Strains, Phase III (KMG-III): the genomes of soil and plant-associated and newly described type strains.</title>
        <authorList>
            <person name="Whitman W."/>
        </authorList>
    </citation>
    <scope>NUCLEOTIDE SEQUENCE [LARGE SCALE GENOMIC DNA]</scope>
    <source>
        <strain evidence="4 5">CGMCC 1.12259</strain>
    </source>
</reference>
<dbReference type="Pfam" id="PF07859">
    <property type="entry name" value="Abhydrolase_3"/>
    <property type="match status" value="1"/>
</dbReference>
<dbReference type="SUPFAM" id="SSF53474">
    <property type="entry name" value="alpha/beta-Hydrolases"/>
    <property type="match status" value="1"/>
</dbReference>
<name>A0A2P8H3E8_9BACL</name>
<dbReference type="PANTHER" id="PTHR48081">
    <property type="entry name" value="AB HYDROLASE SUPERFAMILY PROTEIN C4A8.06C"/>
    <property type="match status" value="1"/>
</dbReference>
<protein>
    <submittedName>
        <fullName evidence="4">Acetyl esterase</fullName>
    </submittedName>
</protein>
<dbReference type="Proteomes" id="UP000242682">
    <property type="component" value="Unassembled WGS sequence"/>
</dbReference>
<dbReference type="InterPro" id="IPR050300">
    <property type="entry name" value="GDXG_lipolytic_enzyme"/>
</dbReference>
<dbReference type="PANTHER" id="PTHR48081:SF8">
    <property type="entry name" value="ALPHA_BETA HYDROLASE FOLD-3 DOMAIN-CONTAINING PROTEIN-RELATED"/>
    <property type="match status" value="1"/>
</dbReference>
<dbReference type="EMBL" id="PYAT01000004">
    <property type="protein sequence ID" value="PSL40730.1"/>
    <property type="molecule type" value="Genomic_DNA"/>
</dbReference>
<dbReference type="InterPro" id="IPR029058">
    <property type="entry name" value="AB_hydrolase_fold"/>
</dbReference>
<dbReference type="FunFam" id="3.40.50.1820:FF:000089">
    <property type="entry name" value="Alpha/beta hydrolase"/>
    <property type="match status" value="1"/>
</dbReference>
<gene>
    <name evidence="4" type="ORF">B0H99_104192</name>
</gene>
<organism evidence="4 5">
    <name type="scientific">Planomicrobium soli</name>
    <dbReference type="NCBI Taxonomy" id="1176648"/>
    <lineage>
        <taxon>Bacteria</taxon>
        <taxon>Bacillati</taxon>
        <taxon>Bacillota</taxon>
        <taxon>Bacilli</taxon>
        <taxon>Bacillales</taxon>
        <taxon>Caryophanaceae</taxon>
        <taxon>Planomicrobium</taxon>
    </lineage>
</organism>
<feature type="domain" description="Alpha/beta hydrolase fold-3" evidence="3">
    <location>
        <begin position="77"/>
        <end position="286"/>
    </location>
</feature>
<dbReference type="GO" id="GO:0016787">
    <property type="term" value="F:hydrolase activity"/>
    <property type="evidence" value="ECO:0007669"/>
    <property type="project" value="UniProtKB-KW"/>
</dbReference>
<dbReference type="RefSeq" id="WP_181313601.1">
    <property type="nucleotide sequence ID" value="NZ_PYAT01000004.1"/>
</dbReference>
<comment type="similarity">
    <text evidence="1">Belongs to the 'GDXG' lipolytic enzyme family.</text>
</comment>
<proteinExistence type="inferred from homology"/>
<evidence type="ECO:0000313" key="5">
    <source>
        <dbReference type="Proteomes" id="UP000242682"/>
    </source>
</evidence>
<dbReference type="InterPro" id="IPR002168">
    <property type="entry name" value="Lipase_GDXG_HIS_AS"/>
</dbReference>
<comment type="caution">
    <text evidence="4">The sequence shown here is derived from an EMBL/GenBank/DDBJ whole genome shotgun (WGS) entry which is preliminary data.</text>
</comment>
<dbReference type="Gene3D" id="3.40.50.1820">
    <property type="entry name" value="alpha/beta hydrolase"/>
    <property type="match status" value="1"/>
</dbReference>
<evidence type="ECO:0000256" key="1">
    <source>
        <dbReference type="ARBA" id="ARBA00010515"/>
    </source>
</evidence>
<dbReference type="AlphaFoldDB" id="A0A2P8H3E8"/>
<keyword evidence="2" id="KW-0378">Hydrolase</keyword>